<feature type="compositionally biased region" description="Basic and acidic residues" evidence="1">
    <location>
        <begin position="108"/>
        <end position="124"/>
    </location>
</feature>
<gene>
    <name evidence="2" type="ORF">GLOINDRAFT_320616</name>
</gene>
<evidence type="ECO:0000313" key="2">
    <source>
        <dbReference type="EMBL" id="ESA18947.1"/>
    </source>
</evidence>
<dbReference type="AlphaFoldDB" id="U9UGZ3"/>
<reference evidence="2" key="1">
    <citation type="submission" date="2013-07" db="EMBL/GenBank/DDBJ databases">
        <title>The genome of an arbuscular mycorrhizal fungus provides insights into the evolution of the oldest plant symbiosis.</title>
        <authorList>
            <consortium name="DOE Joint Genome Institute"/>
            <person name="Tisserant E."/>
            <person name="Malbreil M."/>
            <person name="Kuo A."/>
            <person name="Kohler A."/>
            <person name="Symeonidi A."/>
            <person name="Balestrini R."/>
            <person name="Charron P."/>
            <person name="Duensing N."/>
            <person name="Frei-dit-Frey N."/>
            <person name="Gianinazzi-Pearson V."/>
            <person name="Gilbert B."/>
            <person name="Handa Y."/>
            <person name="Hijri M."/>
            <person name="Kaul R."/>
            <person name="Kawaguchi M."/>
            <person name="Krajinski F."/>
            <person name="Lammers P."/>
            <person name="Lapierre D."/>
            <person name="Masclaux F.G."/>
            <person name="Murat C."/>
            <person name="Morin E."/>
            <person name="Ndikumana S."/>
            <person name="Pagni M."/>
            <person name="Petitpierre D."/>
            <person name="Requena N."/>
            <person name="Rosikiewicz P."/>
            <person name="Riley R."/>
            <person name="Saito K."/>
            <person name="San Clemente H."/>
            <person name="Shapiro H."/>
            <person name="van Tuinen D."/>
            <person name="Becard G."/>
            <person name="Bonfante P."/>
            <person name="Paszkowski U."/>
            <person name="Shachar-Hill Y."/>
            <person name="Young J.P."/>
            <person name="Sanders I.R."/>
            <person name="Henrissat B."/>
            <person name="Rensing S.A."/>
            <person name="Grigoriev I.V."/>
            <person name="Corradi N."/>
            <person name="Roux C."/>
            <person name="Martin F."/>
        </authorList>
    </citation>
    <scope>NUCLEOTIDE SEQUENCE</scope>
    <source>
        <strain evidence="2">DAOM 197198</strain>
    </source>
</reference>
<accession>U9UGZ3</accession>
<sequence>MAGNRDFRINYDPQRLDAETTQEKSQKIEVSMSPIKVKSNDDGIKWTDSEIKIFLEFWKENLEEWKRGKKRKSTGIEGMDEKGGRTKGKGKWNEKGGGERKGKGKGMKNLDLEERESQKKFEFE</sequence>
<dbReference type="EMBL" id="KI278730">
    <property type="protein sequence ID" value="ESA18947.1"/>
    <property type="molecule type" value="Genomic_DNA"/>
</dbReference>
<protein>
    <submittedName>
        <fullName evidence="2">Uncharacterized protein</fullName>
    </submittedName>
</protein>
<name>U9UGZ3_RHIID</name>
<evidence type="ECO:0000256" key="1">
    <source>
        <dbReference type="SAM" id="MobiDB-lite"/>
    </source>
</evidence>
<dbReference type="HOGENOM" id="CLU_2005086_0_0_1"/>
<organism evidence="2">
    <name type="scientific">Rhizophagus irregularis (strain DAOM 181602 / DAOM 197198 / MUCL 43194)</name>
    <name type="common">Arbuscular mycorrhizal fungus</name>
    <name type="synonym">Glomus intraradices</name>
    <dbReference type="NCBI Taxonomy" id="747089"/>
    <lineage>
        <taxon>Eukaryota</taxon>
        <taxon>Fungi</taxon>
        <taxon>Fungi incertae sedis</taxon>
        <taxon>Mucoromycota</taxon>
        <taxon>Glomeromycotina</taxon>
        <taxon>Glomeromycetes</taxon>
        <taxon>Glomerales</taxon>
        <taxon>Glomeraceae</taxon>
        <taxon>Rhizophagus</taxon>
    </lineage>
</organism>
<feature type="region of interest" description="Disordered" evidence="1">
    <location>
        <begin position="67"/>
        <end position="124"/>
    </location>
</feature>
<proteinExistence type="predicted"/>
<feature type="region of interest" description="Disordered" evidence="1">
    <location>
        <begin position="1"/>
        <end position="27"/>
    </location>
</feature>
<feature type="compositionally biased region" description="Basic and acidic residues" evidence="1">
    <location>
        <begin position="91"/>
        <end position="101"/>
    </location>
</feature>